<feature type="chain" id="PRO_5042280412" description="CREG-like beta-barrel domain-containing protein" evidence="1">
    <location>
        <begin position="21"/>
        <end position="233"/>
    </location>
</feature>
<sequence>MKLLPLNLSALMTFSLLACARETVHDAAQVARKLVENSRNSVGSMATVFPSDDPRSPGEDPETFLEAPVPNSPGAMPFSLPEYYASCHQNGSLTLLFLPISRHSRNILQSEGQTASISITSPIPAAARPRVALIGNVTVFKNSANVPDLSRVRHCYLSKHPDATQWLPDDDEAAHIAYWARFDPHTVYFVGGFGDEHYIGYIPVQLYQAAWANTLESGAAPDIRQQVLMVSEG</sequence>
<keyword evidence="1" id="KW-0732">Signal</keyword>
<evidence type="ECO:0000313" key="3">
    <source>
        <dbReference type="EMBL" id="KAJ3571699.1"/>
    </source>
</evidence>
<dbReference type="PROSITE" id="PS51257">
    <property type="entry name" value="PROKAR_LIPOPROTEIN"/>
    <property type="match status" value="1"/>
</dbReference>
<dbReference type="SUPFAM" id="SSF50475">
    <property type="entry name" value="FMN-binding split barrel"/>
    <property type="match status" value="1"/>
</dbReference>
<feature type="signal peptide" evidence="1">
    <location>
        <begin position="1"/>
        <end position="20"/>
    </location>
</feature>
<comment type="caution">
    <text evidence="3">The sequence shown here is derived from an EMBL/GenBank/DDBJ whole genome shotgun (WGS) entry which is preliminary data.</text>
</comment>
<keyword evidence="4" id="KW-1185">Reference proteome</keyword>
<dbReference type="InterPro" id="IPR012349">
    <property type="entry name" value="Split_barrel_FMN-bd"/>
</dbReference>
<dbReference type="PANTHER" id="PTHR37273:SF1">
    <property type="entry name" value="ADL397C-AP"/>
    <property type="match status" value="1"/>
</dbReference>
<proteinExistence type="predicted"/>
<dbReference type="Pfam" id="PF13883">
    <property type="entry name" value="CREG_beta-barrel"/>
    <property type="match status" value="1"/>
</dbReference>
<dbReference type="Proteomes" id="UP001213000">
    <property type="component" value="Unassembled WGS sequence"/>
</dbReference>
<dbReference type="PANTHER" id="PTHR37273">
    <property type="entry name" value="CHROMOSOME 8, WHOLE GENOME SHOTGUN SEQUENCE"/>
    <property type="match status" value="1"/>
</dbReference>
<dbReference type="AlphaFoldDB" id="A0AAD5VYV5"/>
<dbReference type="InterPro" id="IPR055343">
    <property type="entry name" value="CREG_beta-barrel"/>
</dbReference>
<protein>
    <recommendedName>
        <fullName evidence="2">CREG-like beta-barrel domain-containing protein</fullName>
    </recommendedName>
</protein>
<accession>A0AAD5VYV5</accession>
<organism evidence="3 4">
    <name type="scientific">Leucocoprinus birnbaumii</name>
    <dbReference type="NCBI Taxonomy" id="56174"/>
    <lineage>
        <taxon>Eukaryota</taxon>
        <taxon>Fungi</taxon>
        <taxon>Dikarya</taxon>
        <taxon>Basidiomycota</taxon>
        <taxon>Agaricomycotina</taxon>
        <taxon>Agaricomycetes</taxon>
        <taxon>Agaricomycetidae</taxon>
        <taxon>Agaricales</taxon>
        <taxon>Agaricineae</taxon>
        <taxon>Agaricaceae</taxon>
        <taxon>Leucocoprinus</taxon>
    </lineage>
</organism>
<reference evidence="3" key="1">
    <citation type="submission" date="2022-07" db="EMBL/GenBank/DDBJ databases">
        <title>Genome Sequence of Leucocoprinus birnbaumii.</title>
        <authorList>
            <person name="Buettner E."/>
        </authorList>
    </citation>
    <scope>NUCLEOTIDE SEQUENCE</scope>
    <source>
        <strain evidence="3">VT141</strain>
    </source>
</reference>
<name>A0AAD5VYV5_9AGAR</name>
<evidence type="ECO:0000313" key="4">
    <source>
        <dbReference type="Proteomes" id="UP001213000"/>
    </source>
</evidence>
<evidence type="ECO:0000256" key="1">
    <source>
        <dbReference type="SAM" id="SignalP"/>
    </source>
</evidence>
<dbReference type="EMBL" id="JANIEX010000174">
    <property type="protein sequence ID" value="KAJ3571699.1"/>
    <property type="molecule type" value="Genomic_DNA"/>
</dbReference>
<dbReference type="Gene3D" id="2.30.110.10">
    <property type="entry name" value="Electron Transport, Fmn-binding Protein, Chain A"/>
    <property type="match status" value="1"/>
</dbReference>
<feature type="domain" description="CREG-like beta-barrel" evidence="2">
    <location>
        <begin position="23"/>
        <end position="208"/>
    </location>
</feature>
<gene>
    <name evidence="3" type="ORF">NP233_g3581</name>
</gene>
<evidence type="ECO:0000259" key="2">
    <source>
        <dbReference type="Pfam" id="PF13883"/>
    </source>
</evidence>